<feature type="region of interest" description="Disordered" evidence="4">
    <location>
        <begin position="489"/>
        <end position="526"/>
    </location>
</feature>
<comment type="similarity">
    <text evidence="2">Belongs to the TEL2 family.</text>
</comment>
<name>A0A0H5R2U6_9EUKA</name>
<dbReference type="InterPro" id="IPR016024">
    <property type="entry name" value="ARM-type_fold"/>
</dbReference>
<proteinExistence type="inferred from homology"/>
<feature type="domain" description="TELO2 ARM repeat" evidence="6">
    <location>
        <begin position="326"/>
        <end position="428"/>
    </location>
</feature>
<organism evidence="7">
    <name type="scientific">Spongospora subterranea</name>
    <dbReference type="NCBI Taxonomy" id="70186"/>
    <lineage>
        <taxon>Eukaryota</taxon>
        <taxon>Sar</taxon>
        <taxon>Rhizaria</taxon>
        <taxon>Endomyxa</taxon>
        <taxon>Phytomyxea</taxon>
        <taxon>Plasmodiophorida</taxon>
        <taxon>Plasmodiophoridae</taxon>
        <taxon>Spongospora</taxon>
    </lineage>
</organism>
<dbReference type="InterPro" id="IPR038528">
    <property type="entry name" value="TEL2_C_sf"/>
</dbReference>
<dbReference type="Pfam" id="PF10193">
    <property type="entry name" value="Telomere_reg-2"/>
    <property type="match status" value="1"/>
</dbReference>
<evidence type="ECO:0000259" key="5">
    <source>
        <dbReference type="Pfam" id="PF10193"/>
    </source>
</evidence>
<protein>
    <submittedName>
        <fullName evidence="7">Uncharacterized protein</fullName>
    </submittedName>
</protein>
<evidence type="ECO:0000313" key="7">
    <source>
        <dbReference type="EMBL" id="CRZ08485.1"/>
    </source>
</evidence>
<sequence length="844" mass="95264">TFFWFYCGFAYRTVLRTSWLEVKRPNLTASLAIKIMVRDYSRIKLLISAVKRPDADHESILSSMKEIVDAGPDASMFSSAVFPGLITELVTAATTVFTDPELHRVYSEVLHLIPPNVLALALASIIQNSHNKIALRESARVFNVILFDHSRFADLLMVHFEGNRGRSAVEVLVTVLTSIPDKMANVLEGDVPPEFAADSFFHRITKFIAQHLSARLSVDGTCVLPLMAKMIRINQSNFIVEQITSKRIVSHEFYRLLPVSEYNTLLERVVVRFLGTCTDGDRVFRDMLPCDISTADSSTRYTLEHVLLLNKVLRKSSLFIIVNYLHSQSNSEIFRSAFLKCISAWAAPSFIANMSSSQQMTLTQAIVFFLQLSSVKEISDDGKIMNEIMKGVQERLRSPTREVRWMGMHIAARVSRLISPETSMEYEEIMNFESGSNEILPVPQNDDLGLDLLPFVPEELPDCLPNNFSSDKWQELSQDDRDIMSDSMKTEAGGQWAKQDRLPDDSEFQSVNCPDPVASEDDDCSTRTTPKIRQPCFLKECLDYLGSKKNDDARYYLEAGLDAVESVIRRKPHDLRNIAIALGLRLLHLQDQYSTPDFELKRVDALSSIVAAAPDLLVPVLIEAFFARDYTICCRLLILDVLAKAAQDLAGTREKTDLLPMPKHRPVLLPIEPVHHTPKIVQARIESSTRRWGSIVRPTESLTVNGFSPYARSFLLPLLKRVDDAGLNFHLFSEDSIILVRLLQVGGIIIECAMNIPDSHEMSFALLDFIWYVRDHSKAAVRKAALFALSRILLAHPSYVLNRHNTITMSDVRSWLYTTQFSDPVSEVRDFSRICMNAIPNGGL</sequence>
<feature type="domain" description="Telomere length regulation protein conserved" evidence="5">
    <location>
        <begin position="535"/>
        <end position="646"/>
    </location>
</feature>
<dbReference type="Gene3D" id="1.25.40.720">
    <property type="entry name" value="Telomere length regulation protein 2, C-terminal domain"/>
    <property type="match status" value="1"/>
</dbReference>
<dbReference type="GO" id="GO:0005829">
    <property type="term" value="C:cytosol"/>
    <property type="evidence" value="ECO:0007669"/>
    <property type="project" value="TreeGrafter"/>
</dbReference>
<evidence type="ECO:0000259" key="6">
    <source>
        <dbReference type="Pfam" id="PF25320"/>
    </source>
</evidence>
<evidence type="ECO:0000256" key="1">
    <source>
        <dbReference type="ARBA" id="ARBA00004496"/>
    </source>
</evidence>
<dbReference type="GO" id="GO:0042162">
    <property type="term" value="F:telomeric DNA binding"/>
    <property type="evidence" value="ECO:0007669"/>
    <property type="project" value="TreeGrafter"/>
</dbReference>
<dbReference type="PANTHER" id="PTHR15830">
    <property type="entry name" value="TELOMERE LENGTH REGULATION PROTEIN TEL2 FAMILY MEMBER"/>
    <property type="match status" value="1"/>
</dbReference>
<feature type="non-terminal residue" evidence="7">
    <location>
        <position position="1"/>
    </location>
</feature>
<dbReference type="InterPro" id="IPR057348">
    <property type="entry name" value="TELO2_ARM"/>
</dbReference>
<dbReference type="GO" id="GO:0051083">
    <property type="term" value="P:'de novo' cotranslational protein folding"/>
    <property type="evidence" value="ECO:0007669"/>
    <property type="project" value="TreeGrafter"/>
</dbReference>
<dbReference type="InterPro" id="IPR019337">
    <property type="entry name" value="Telomere_length_regulation_dom"/>
</dbReference>
<evidence type="ECO:0000256" key="2">
    <source>
        <dbReference type="ARBA" id="ARBA00006133"/>
    </source>
</evidence>
<accession>A0A0H5R2U6</accession>
<evidence type="ECO:0000256" key="4">
    <source>
        <dbReference type="SAM" id="MobiDB-lite"/>
    </source>
</evidence>
<dbReference type="AlphaFoldDB" id="A0A0H5R2U6"/>
<dbReference type="PANTHER" id="PTHR15830:SF10">
    <property type="entry name" value="TELOMERE LENGTH REGULATION PROTEIN TEL2 HOMOLOG"/>
    <property type="match status" value="1"/>
</dbReference>
<dbReference type="SUPFAM" id="SSF48371">
    <property type="entry name" value="ARM repeat"/>
    <property type="match status" value="1"/>
</dbReference>
<keyword evidence="3" id="KW-0963">Cytoplasm</keyword>
<comment type="subcellular location">
    <subcellularLocation>
        <location evidence="1">Cytoplasm</location>
    </subcellularLocation>
</comment>
<reference evidence="7" key="1">
    <citation type="submission" date="2015-04" db="EMBL/GenBank/DDBJ databases">
        <title>The genome sequence of the plant pathogenic Rhizarian Plasmodiophora brassicae reveals insights in its biotrophic life cycle and the origin of chitin synthesis.</title>
        <authorList>
            <person name="Schwelm A."/>
            <person name="Fogelqvist J."/>
            <person name="Knaust A."/>
            <person name="Julke S."/>
            <person name="Lilja T."/>
            <person name="Dhandapani V."/>
            <person name="Bonilla-Rosso G."/>
            <person name="Karlsson M."/>
            <person name="Shevchenko A."/>
            <person name="Choi S.R."/>
            <person name="Kim H.G."/>
            <person name="Park J.Y."/>
            <person name="Lim Y.P."/>
            <person name="Ludwig-Muller J."/>
            <person name="Dixelius C."/>
        </authorList>
    </citation>
    <scope>NUCLEOTIDE SEQUENCE</scope>
    <source>
        <tissue evidence="7">Potato root galls</tissue>
    </source>
</reference>
<dbReference type="EMBL" id="HACM01008043">
    <property type="protein sequence ID" value="CRZ08485.1"/>
    <property type="molecule type" value="Transcribed_RNA"/>
</dbReference>
<dbReference type="GO" id="GO:0051879">
    <property type="term" value="F:Hsp90 protein binding"/>
    <property type="evidence" value="ECO:0007669"/>
    <property type="project" value="TreeGrafter"/>
</dbReference>
<dbReference type="Pfam" id="PF25320">
    <property type="entry name" value="TELO2_ARM"/>
    <property type="match status" value="1"/>
</dbReference>
<dbReference type="InterPro" id="IPR051970">
    <property type="entry name" value="TEL2_Regulation"/>
</dbReference>
<evidence type="ECO:0000256" key="3">
    <source>
        <dbReference type="ARBA" id="ARBA00022490"/>
    </source>
</evidence>